<dbReference type="GO" id="GO:0003676">
    <property type="term" value="F:nucleic acid binding"/>
    <property type="evidence" value="ECO:0007669"/>
    <property type="project" value="InterPro"/>
</dbReference>
<organism evidence="4 5">
    <name type="scientific">Puccinia striiformis</name>
    <dbReference type="NCBI Taxonomy" id="27350"/>
    <lineage>
        <taxon>Eukaryota</taxon>
        <taxon>Fungi</taxon>
        <taxon>Dikarya</taxon>
        <taxon>Basidiomycota</taxon>
        <taxon>Pucciniomycotina</taxon>
        <taxon>Pucciniomycetes</taxon>
        <taxon>Pucciniales</taxon>
        <taxon>Pucciniaceae</taxon>
        <taxon>Puccinia</taxon>
    </lineage>
</organism>
<evidence type="ECO:0000313" key="5">
    <source>
        <dbReference type="Proteomes" id="UP000238274"/>
    </source>
</evidence>
<dbReference type="GO" id="GO:0005737">
    <property type="term" value="C:cytoplasm"/>
    <property type="evidence" value="ECO:0007669"/>
    <property type="project" value="TreeGrafter"/>
</dbReference>
<proteinExistence type="predicted"/>
<accession>A0A2S4W9A0</accession>
<dbReference type="InterPro" id="IPR012337">
    <property type="entry name" value="RNaseH-like_sf"/>
</dbReference>
<gene>
    <name evidence="4" type="ORF">PSHT_05948</name>
</gene>
<sequence length="366" mass="42568">IRGQDIYSSLLRNLGDKRKSKGISKRPLVHKHLCRYPQPTATNHFTQQSHIESNIRKTMYNPHYNQQQIQATTSSDAHATPDQDQPPKQKLNANERVLQDLRMKLALKRSKLDPENNQNPRTEDIDVTRFDIHDQNYLPQTIYIKPYEDDRRSNPRFDPDHIDQTRSKIVSSSSQESATDITDPNLWPTKTLIIQLSQISRQQWTSNLLPLSISEFLRNPRIIKFGVGITGDAEKLNNHDNFTDSNGQKVYLNCFLDSQISRSLHKSRYPDDNLSLQRFVARYLDQFLCKSKRIVTSNWESSYLTPTQLTCQYSLTLSLLFDNPPPKKQKLTDVISAMRVYLKLYALPAHDRRFIPPIKYAFPRAM</sequence>
<protein>
    <recommendedName>
        <fullName evidence="6">3'-5' exonuclease domain-containing protein</fullName>
    </recommendedName>
</protein>
<feature type="compositionally biased region" description="Polar residues" evidence="3">
    <location>
        <begin position="167"/>
        <end position="182"/>
    </location>
</feature>
<feature type="compositionally biased region" description="Basic and acidic residues" evidence="3">
    <location>
        <begin position="146"/>
        <end position="166"/>
    </location>
</feature>
<dbReference type="OrthoDB" id="1920326at2759"/>
<evidence type="ECO:0000256" key="1">
    <source>
        <dbReference type="ARBA" id="ARBA00022722"/>
    </source>
</evidence>
<reference evidence="4 5" key="1">
    <citation type="submission" date="2017-12" db="EMBL/GenBank/DDBJ databases">
        <title>Gene loss provides genomic basis for host adaptation in cereal stripe rust fungi.</title>
        <authorList>
            <person name="Xia C."/>
        </authorList>
    </citation>
    <scope>NUCLEOTIDE SEQUENCE [LARGE SCALE GENOMIC DNA]</scope>
    <source>
        <strain evidence="4 5">93TX-2</strain>
    </source>
</reference>
<dbReference type="AlphaFoldDB" id="A0A2S4W9A0"/>
<comment type="caution">
    <text evidence="4">The sequence shown here is derived from an EMBL/GenBank/DDBJ whole genome shotgun (WGS) entry which is preliminary data.</text>
</comment>
<keyword evidence="1" id="KW-0540">Nuclease</keyword>
<feature type="region of interest" description="Disordered" evidence="3">
    <location>
        <begin position="144"/>
        <end position="182"/>
    </location>
</feature>
<reference evidence="5" key="2">
    <citation type="journal article" date="2018" name="BMC Genomics">
        <title>Genomic insights into host adaptation between the wheat stripe rust pathogen (Puccinia striiformis f. sp. tritici) and the barley stripe rust pathogen (Puccinia striiformis f. sp. hordei).</title>
        <authorList>
            <person name="Xia C."/>
            <person name="Wang M."/>
            <person name="Yin C."/>
            <person name="Cornejo O.E."/>
            <person name="Hulbert S.H."/>
            <person name="Chen X."/>
        </authorList>
    </citation>
    <scope>NUCLEOTIDE SEQUENCE [LARGE SCALE GENOMIC DNA]</scope>
    <source>
        <strain evidence="5">93TX-2</strain>
    </source>
</reference>
<evidence type="ECO:0000313" key="4">
    <source>
        <dbReference type="EMBL" id="POW18336.1"/>
    </source>
</evidence>
<dbReference type="VEuPathDB" id="FungiDB:PSHT_05948"/>
<dbReference type="PANTHER" id="PTHR13620">
    <property type="entry name" value="3-5 EXONUCLEASE"/>
    <property type="match status" value="1"/>
</dbReference>
<dbReference type="PANTHER" id="PTHR13620:SF104">
    <property type="entry name" value="EXONUCLEASE 3'-5' DOMAIN-CONTAINING PROTEIN 2"/>
    <property type="match status" value="1"/>
</dbReference>
<dbReference type="Gene3D" id="3.30.420.10">
    <property type="entry name" value="Ribonuclease H-like superfamily/Ribonuclease H"/>
    <property type="match status" value="1"/>
</dbReference>
<keyword evidence="2" id="KW-0378">Hydrolase</keyword>
<dbReference type="EMBL" id="PKSM01000067">
    <property type="protein sequence ID" value="POW18336.1"/>
    <property type="molecule type" value="Genomic_DNA"/>
</dbReference>
<evidence type="ECO:0000256" key="2">
    <source>
        <dbReference type="ARBA" id="ARBA00022801"/>
    </source>
</evidence>
<dbReference type="InterPro" id="IPR036397">
    <property type="entry name" value="RNaseH_sf"/>
</dbReference>
<keyword evidence="5" id="KW-1185">Reference proteome</keyword>
<dbReference type="Proteomes" id="UP000238274">
    <property type="component" value="Unassembled WGS sequence"/>
</dbReference>
<dbReference type="InterPro" id="IPR051132">
    <property type="entry name" value="3-5_Exonuclease_domain"/>
</dbReference>
<dbReference type="GO" id="GO:0008408">
    <property type="term" value="F:3'-5' exonuclease activity"/>
    <property type="evidence" value="ECO:0007669"/>
    <property type="project" value="TreeGrafter"/>
</dbReference>
<evidence type="ECO:0008006" key="6">
    <source>
        <dbReference type="Google" id="ProtNLM"/>
    </source>
</evidence>
<evidence type="ECO:0000256" key="3">
    <source>
        <dbReference type="SAM" id="MobiDB-lite"/>
    </source>
</evidence>
<dbReference type="SUPFAM" id="SSF53098">
    <property type="entry name" value="Ribonuclease H-like"/>
    <property type="match status" value="1"/>
</dbReference>
<name>A0A2S4W9A0_9BASI</name>
<feature type="non-terminal residue" evidence="4">
    <location>
        <position position="1"/>
    </location>
</feature>
<reference evidence="5" key="3">
    <citation type="journal article" date="2018" name="Mol. Plant Microbe Interact.">
        <title>Genome sequence resources for the wheat stripe rust pathogen (Puccinia striiformis f. sp. tritici) and the barley stripe rust pathogen (Puccinia striiformis f. sp. hordei).</title>
        <authorList>
            <person name="Xia C."/>
            <person name="Wang M."/>
            <person name="Yin C."/>
            <person name="Cornejo O.E."/>
            <person name="Hulbert S.H."/>
            <person name="Chen X."/>
        </authorList>
    </citation>
    <scope>NUCLEOTIDE SEQUENCE [LARGE SCALE GENOMIC DNA]</scope>
    <source>
        <strain evidence="5">93TX-2</strain>
    </source>
</reference>
<dbReference type="GO" id="GO:0005634">
    <property type="term" value="C:nucleus"/>
    <property type="evidence" value="ECO:0007669"/>
    <property type="project" value="TreeGrafter"/>
</dbReference>
<feature type="region of interest" description="Disordered" evidence="3">
    <location>
        <begin position="69"/>
        <end position="92"/>
    </location>
</feature>